<dbReference type="SMART" id="SM00471">
    <property type="entry name" value="HDc"/>
    <property type="match status" value="1"/>
</dbReference>
<dbReference type="GO" id="GO:0008893">
    <property type="term" value="F:guanosine-3',5'-bis(diphosphate) 3'-diphosphatase activity"/>
    <property type="evidence" value="ECO:0007669"/>
    <property type="project" value="TreeGrafter"/>
</dbReference>
<dbReference type="Gene3D" id="1.10.3210.10">
    <property type="entry name" value="Hypothetical protein af1432"/>
    <property type="match status" value="1"/>
</dbReference>
<dbReference type="SUPFAM" id="SSF109604">
    <property type="entry name" value="HD-domain/PDEase-like"/>
    <property type="match status" value="1"/>
</dbReference>
<dbReference type="STRING" id="1802202.A2730_01950"/>
<reference evidence="2 3" key="1">
    <citation type="journal article" date="2016" name="Nat. Commun.">
        <title>Thousands of microbial genomes shed light on interconnected biogeochemical processes in an aquifer system.</title>
        <authorList>
            <person name="Anantharaman K."/>
            <person name="Brown C.T."/>
            <person name="Hug L.A."/>
            <person name="Sharon I."/>
            <person name="Castelle C.J."/>
            <person name="Probst A.J."/>
            <person name="Thomas B.C."/>
            <person name="Singh A."/>
            <person name="Wilkins M.J."/>
            <person name="Karaoz U."/>
            <person name="Brodie E.L."/>
            <person name="Williams K.H."/>
            <person name="Hubbard S.S."/>
            <person name="Banfield J.F."/>
        </authorList>
    </citation>
    <scope>NUCLEOTIDE SEQUENCE [LARGE SCALE GENOMIC DNA]</scope>
</reference>
<protein>
    <recommendedName>
        <fullName evidence="1">HD/PDEase domain-containing protein</fullName>
    </recommendedName>
</protein>
<dbReference type="PANTHER" id="PTHR46246">
    <property type="entry name" value="GUANOSINE-3',5'-BIS(DIPHOSPHATE) 3'-PYROPHOSPHOHYDROLASE MESH1"/>
    <property type="match status" value="1"/>
</dbReference>
<feature type="domain" description="HD/PDEase" evidence="1">
    <location>
        <begin position="29"/>
        <end position="135"/>
    </location>
</feature>
<dbReference type="Proteomes" id="UP000176855">
    <property type="component" value="Unassembled WGS sequence"/>
</dbReference>
<dbReference type="AlphaFoldDB" id="A0A1G2HQJ9"/>
<dbReference type="InterPro" id="IPR003607">
    <property type="entry name" value="HD/PDEase_dom"/>
</dbReference>
<comment type="caution">
    <text evidence="2">The sequence shown here is derived from an EMBL/GenBank/DDBJ whole genome shotgun (WGS) entry which is preliminary data.</text>
</comment>
<gene>
    <name evidence="2" type="ORF">A2730_01950</name>
</gene>
<dbReference type="PANTHER" id="PTHR46246:SF1">
    <property type="entry name" value="GUANOSINE-3',5'-BIS(DIPHOSPHATE) 3'-PYROPHOSPHOHYDROLASE MESH1"/>
    <property type="match status" value="1"/>
</dbReference>
<dbReference type="Pfam" id="PF13328">
    <property type="entry name" value="HD_4"/>
    <property type="match status" value="1"/>
</dbReference>
<sequence length="205" mass="23446">MNNINNNLVEKALIKAIELHKGQVRKGDGKIPYVVHPIEVGIIVARYTNNPELVASAILHDTVEDCNYSLEKVEEEFGDEVKNLVSALTEDKTIPAWIDRKVENLQRLKLNQDAYFIKTADILANMRSLISALKEEGDVVWSRFNTHKEMKMEYFKAILQDTENFLPVKFLEEYVSALKDLEYSEFLEKKSALGFVVEKLGLGKK</sequence>
<proteinExistence type="predicted"/>
<evidence type="ECO:0000313" key="3">
    <source>
        <dbReference type="Proteomes" id="UP000176855"/>
    </source>
</evidence>
<accession>A0A1G2HQJ9</accession>
<organism evidence="2 3">
    <name type="scientific">Candidatus Staskawiczbacteria bacterium RIFCSPHIGHO2_01_FULL_39_25</name>
    <dbReference type="NCBI Taxonomy" id="1802202"/>
    <lineage>
        <taxon>Bacteria</taxon>
        <taxon>Candidatus Staskawicziibacteriota</taxon>
    </lineage>
</organism>
<dbReference type="EMBL" id="MHOO01000003">
    <property type="protein sequence ID" value="OGZ64705.1"/>
    <property type="molecule type" value="Genomic_DNA"/>
</dbReference>
<evidence type="ECO:0000259" key="1">
    <source>
        <dbReference type="SMART" id="SM00471"/>
    </source>
</evidence>
<name>A0A1G2HQJ9_9BACT</name>
<dbReference type="InterPro" id="IPR052194">
    <property type="entry name" value="MESH1"/>
</dbReference>
<evidence type="ECO:0000313" key="2">
    <source>
        <dbReference type="EMBL" id="OGZ64705.1"/>
    </source>
</evidence>